<dbReference type="PRINTS" id="PR00926">
    <property type="entry name" value="MITOCARRIER"/>
</dbReference>
<evidence type="ECO:0000256" key="3">
    <source>
        <dbReference type="ARBA" id="ARBA00022448"/>
    </source>
</evidence>
<evidence type="ECO:0000313" key="16">
    <source>
        <dbReference type="EMBL" id="CDW35858.1"/>
    </source>
</evidence>
<evidence type="ECO:0000256" key="5">
    <source>
        <dbReference type="ARBA" id="ARBA00022737"/>
    </source>
</evidence>
<dbReference type="PROSITE" id="PS50920">
    <property type="entry name" value="SOLCAR"/>
    <property type="match status" value="3"/>
</dbReference>
<evidence type="ECO:0000256" key="2">
    <source>
        <dbReference type="ARBA" id="ARBA00006375"/>
    </source>
</evidence>
<organism evidence="16">
    <name type="scientific">Lepeophtheirus salmonis</name>
    <name type="common">Salmon louse</name>
    <name type="synonym">Caligus salmonis</name>
    <dbReference type="NCBI Taxonomy" id="72036"/>
    <lineage>
        <taxon>Eukaryota</taxon>
        <taxon>Metazoa</taxon>
        <taxon>Ecdysozoa</taxon>
        <taxon>Arthropoda</taxon>
        <taxon>Crustacea</taxon>
        <taxon>Multicrustacea</taxon>
        <taxon>Hexanauplia</taxon>
        <taxon>Copepoda</taxon>
        <taxon>Siphonostomatoida</taxon>
        <taxon>Caligidae</taxon>
        <taxon>Lepeophtheirus</taxon>
    </lineage>
</organism>
<protein>
    <recommendedName>
        <fullName evidence="12">Solute carrier family 25 member 32</fullName>
    </recommendedName>
    <alternativeName>
        <fullName evidence="13">Mitochondrial FAD transporter</fullName>
    </alternativeName>
</protein>
<comment type="catalytic activity">
    <reaction evidence="10">
        <text>FAD(in) = FAD(out)</text>
        <dbReference type="Rhea" id="RHEA:76535"/>
        <dbReference type="ChEBI" id="CHEBI:57692"/>
    </reaction>
</comment>
<dbReference type="InterPro" id="IPR002067">
    <property type="entry name" value="MCP"/>
</dbReference>
<dbReference type="Pfam" id="PF00153">
    <property type="entry name" value="Mito_carr"/>
    <property type="match status" value="3"/>
</dbReference>
<evidence type="ECO:0000256" key="7">
    <source>
        <dbReference type="ARBA" id="ARBA00022989"/>
    </source>
</evidence>
<dbReference type="FunFam" id="1.50.40.10:FF:000025">
    <property type="entry name" value="mitochondrial folate transporter/carrier"/>
    <property type="match status" value="1"/>
</dbReference>
<evidence type="ECO:0000256" key="13">
    <source>
        <dbReference type="ARBA" id="ARBA00079992"/>
    </source>
</evidence>
<keyword evidence="4 14" id="KW-0812">Transmembrane</keyword>
<dbReference type="InterPro" id="IPR018108">
    <property type="entry name" value="MCP_transmembrane"/>
</dbReference>
<feature type="repeat" description="Solcar" evidence="14">
    <location>
        <begin position="120"/>
        <end position="211"/>
    </location>
</feature>
<evidence type="ECO:0000256" key="15">
    <source>
        <dbReference type="RuleBase" id="RU000488"/>
    </source>
</evidence>
<keyword evidence="3 15" id="KW-0813">Transport</keyword>
<name>A0A0K2UCA7_LEPSM</name>
<comment type="subcellular location">
    <subcellularLocation>
        <location evidence="1">Mitochondrion inner membrane</location>
        <topology evidence="1">Multi-pass membrane protein</topology>
    </subcellularLocation>
</comment>
<keyword evidence="6" id="KW-0999">Mitochondrion inner membrane</keyword>
<dbReference type="Gene3D" id="1.50.40.10">
    <property type="entry name" value="Mitochondrial carrier domain"/>
    <property type="match status" value="2"/>
</dbReference>
<dbReference type="GO" id="GO:0015711">
    <property type="term" value="P:organic anion transport"/>
    <property type="evidence" value="ECO:0007669"/>
    <property type="project" value="UniProtKB-ARBA"/>
</dbReference>
<evidence type="ECO:0000256" key="10">
    <source>
        <dbReference type="ARBA" id="ARBA00050907"/>
    </source>
</evidence>
<dbReference type="AlphaFoldDB" id="A0A0K2UCA7"/>
<evidence type="ECO:0000256" key="11">
    <source>
        <dbReference type="ARBA" id="ARBA00058619"/>
    </source>
</evidence>
<dbReference type="RefSeq" id="XP_040582257.1">
    <property type="nucleotide sequence ID" value="XM_040726323.2"/>
</dbReference>
<dbReference type="GO" id="GO:0005743">
    <property type="term" value="C:mitochondrial inner membrane"/>
    <property type="evidence" value="ECO:0007669"/>
    <property type="project" value="UniProtKB-SubCell"/>
</dbReference>
<dbReference type="GO" id="GO:0015215">
    <property type="term" value="F:nucleotide transmembrane transporter activity"/>
    <property type="evidence" value="ECO:0007669"/>
    <property type="project" value="UniProtKB-ARBA"/>
</dbReference>
<reference evidence="16" key="1">
    <citation type="submission" date="2014-05" db="EMBL/GenBank/DDBJ databases">
        <authorList>
            <person name="Chronopoulou M."/>
        </authorList>
    </citation>
    <scope>NUCLEOTIDE SEQUENCE</scope>
    <source>
        <tissue evidence="16">Whole organism</tissue>
    </source>
</reference>
<feature type="repeat" description="Solcar" evidence="14">
    <location>
        <begin position="20"/>
        <end position="110"/>
    </location>
</feature>
<comment type="similarity">
    <text evidence="2 15">Belongs to the mitochondrial carrier (TC 2.A.29) family.</text>
</comment>
<dbReference type="KEGG" id="lsm:121130578"/>
<dbReference type="SUPFAM" id="SSF103506">
    <property type="entry name" value="Mitochondrial carrier"/>
    <property type="match status" value="1"/>
</dbReference>
<evidence type="ECO:0000256" key="4">
    <source>
        <dbReference type="ARBA" id="ARBA00022692"/>
    </source>
</evidence>
<sequence length="311" mass="35005">MSTSTSSPQSTSSIKNFIRSVKCEHLVAGFSGGVLSTIVLHPLDLLKIRFAVDDGKERTRPKYLGLRHAISSIFKQEGLKGFYKGVTPNIAGAGTAWGLYFLFYNRVKSIQQKGNTQTQLSPAVHMLCASEAGLLTLILTNPIWVIKTRLCLQFDSSSKNNPDAYKGMFDAFRRILKAEGLPGLYKGFVPGIFGVSHGAIQFMIYEEFKCAYNNYLKKRIDSKLETYEYLAFSALSKFIAALTTYPYQVVRARLQDRNSQYTGSWDCVKHTYRDESFRGFYKGLVPNLMRVIPATAITFLSYESIVGYFKD</sequence>
<accession>A0A0K2UCA7</accession>
<feature type="repeat" description="Solcar" evidence="14">
    <location>
        <begin position="224"/>
        <end position="308"/>
    </location>
</feature>
<keyword evidence="8" id="KW-0496">Mitochondrion</keyword>
<proteinExistence type="inferred from homology"/>
<evidence type="ECO:0000256" key="1">
    <source>
        <dbReference type="ARBA" id="ARBA00004448"/>
    </source>
</evidence>
<comment type="function">
    <text evidence="11">Facilitates flavin adenine dinucleotide (FAD) translocation across the mitochondrial inner membrane into the mitochondrial matrix where it acts as a redox cofactor to assist flavoenzyme activities in fundamental metabolic processes including fatty acid beta-oxidation, amino acid and choline metabolism as well as mitochondrial electron transportation. In particular, provides FAD to DLD dehydrogenase of the glycine cleavage system, part of mitochondrial one-carbon metabolic pathway involved in neural tube closure in early embryogenesis.</text>
</comment>
<dbReference type="InterPro" id="IPR044712">
    <property type="entry name" value="SLC25A32-like"/>
</dbReference>
<keyword evidence="9 14" id="KW-0472">Membrane</keyword>
<evidence type="ECO:0000256" key="9">
    <source>
        <dbReference type="ARBA" id="ARBA00023136"/>
    </source>
</evidence>
<dbReference type="InterPro" id="IPR023395">
    <property type="entry name" value="MCP_dom_sf"/>
</dbReference>
<dbReference type="EMBL" id="HACA01018497">
    <property type="protein sequence ID" value="CDW35858.1"/>
    <property type="molecule type" value="Transcribed_RNA"/>
</dbReference>
<evidence type="ECO:0000256" key="8">
    <source>
        <dbReference type="ARBA" id="ARBA00023128"/>
    </source>
</evidence>
<keyword evidence="7" id="KW-1133">Transmembrane helix</keyword>
<dbReference type="PANTHER" id="PTHR45683">
    <property type="entry name" value="MITOCHONDRIAL NICOTINAMIDE ADENINE DINUCLEOTIDE TRANSPORTER 1-RELATED-RELATED"/>
    <property type="match status" value="1"/>
</dbReference>
<evidence type="ECO:0000256" key="12">
    <source>
        <dbReference type="ARBA" id="ARBA00070508"/>
    </source>
</evidence>
<keyword evidence="5" id="KW-0677">Repeat</keyword>
<dbReference type="GeneID" id="121130578"/>
<dbReference type="OrthoDB" id="428293at2759"/>
<evidence type="ECO:0000256" key="14">
    <source>
        <dbReference type="PROSITE-ProRule" id="PRU00282"/>
    </source>
</evidence>
<evidence type="ECO:0000256" key="6">
    <source>
        <dbReference type="ARBA" id="ARBA00022792"/>
    </source>
</evidence>